<reference evidence="3" key="1">
    <citation type="journal article" date="2019" name="Int. J. Syst. Evol. Microbiol.">
        <title>The Global Catalogue of Microorganisms (GCM) 10K type strain sequencing project: providing services to taxonomists for standard genome sequencing and annotation.</title>
        <authorList>
            <consortium name="The Broad Institute Genomics Platform"/>
            <consortium name="The Broad Institute Genome Sequencing Center for Infectious Disease"/>
            <person name="Wu L."/>
            <person name="Ma J."/>
        </authorList>
    </citation>
    <scope>NUCLEOTIDE SEQUENCE [LARGE SCALE GENOMIC DNA]</scope>
    <source>
        <strain evidence="3">JCM 1490</strain>
    </source>
</reference>
<protein>
    <recommendedName>
        <fullName evidence="4">PQQ-binding-like beta-propeller repeat protein</fullName>
    </recommendedName>
</protein>
<dbReference type="InterPro" id="IPR011047">
    <property type="entry name" value="Quinoprotein_ADH-like_sf"/>
</dbReference>
<keyword evidence="1" id="KW-0812">Transmembrane</keyword>
<dbReference type="Proteomes" id="UP001596455">
    <property type="component" value="Unassembled WGS sequence"/>
</dbReference>
<evidence type="ECO:0008006" key="4">
    <source>
        <dbReference type="Google" id="ProtNLM"/>
    </source>
</evidence>
<dbReference type="SUPFAM" id="SSF50998">
    <property type="entry name" value="Quinoprotein alcohol dehydrogenase-like"/>
    <property type="match status" value="1"/>
</dbReference>
<feature type="transmembrane region" description="Helical" evidence="1">
    <location>
        <begin position="20"/>
        <end position="39"/>
    </location>
</feature>
<keyword evidence="1" id="KW-0472">Membrane</keyword>
<dbReference type="RefSeq" id="WP_382394085.1">
    <property type="nucleotide sequence ID" value="NZ_JBHTCQ010000002.1"/>
</dbReference>
<comment type="caution">
    <text evidence="2">The sequence shown here is derived from an EMBL/GenBank/DDBJ whole genome shotgun (WGS) entry which is preliminary data.</text>
</comment>
<evidence type="ECO:0000256" key="1">
    <source>
        <dbReference type="SAM" id="Phobius"/>
    </source>
</evidence>
<evidence type="ECO:0000313" key="2">
    <source>
        <dbReference type="EMBL" id="MFC7405549.1"/>
    </source>
</evidence>
<keyword evidence="1" id="KW-1133">Transmembrane helix</keyword>
<dbReference type="EMBL" id="JBHTCQ010000002">
    <property type="protein sequence ID" value="MFC7405549.1"/>
    <property type="molecule type" value="Genomic_DNA"/>
</dbReference>
<keyword evidence="3" id="KW-1185">Reference proteome</keyword>
<proteinExistence type="predicted"/>
<name>A0ABW2Q7R1_9MICO</name>
<evidence type="ECO:0000313" key="3">
    <source>
        <dbReference type="Proteomes" id="UP001596455"/>
    </source>
</evidence>
<organism evidence="2 3">
    <name type="scientific">Georgenia alba</name>
    <dbReference type="NCBI Taxonomy" id="2233858"/>
    <lineage>
        <taxon>Bacteria</taxon>
        <taxon>Bacillati</taxon>
        <taxon>Actinomycetota</taxon>
        <taxon>Actinomycetes</taxon>
        <taxon>Micrococcales</taxon>
        <taxon>Bogoriellaceae</taxon>
        <taxon>Georgenia</taxon>
    </lineage>
</organism>
<gene>
    <name evidence="2" type="ORF">ACFQQL_10560</name>
</gene>
<dbReference type="InterPro" id="IPR015943">
    <property type="entry name" value="WD40/YVTN_repeat-like_dom_sf"/>
</dbReference>
<accession>A0ABW2Q7R1</accession>
<dbReference type="Gene3D" id="2.130.10.10">
    <property type="entry name" value="YVTN repeat-like/Quinoprotein amine dehydrogenase"/>
    <property type="match status" value="1"/>
</dbReference>
<sequence length="458" mass="49941">MAGASEEGRRGPQGVRRRRWWALATVVVLVAAAVGVIAVERWRVAGGEAAWTTRVDGVRGVEDHDAERVLLDTRTGFALLSRADGSVLQERRIDEAWEPELFEPAGNVLALVDQGVLVSTFPRRDFAMIGVVGEDGRWLWQERVDERQFVVGVDPRRSRVVLNAPQSGRIRGLDTATGEEAWVLPHDEGRVWNNPDFVAEVSSATLLDTSVLAVMRSADSPVLSLIDAAGGQVLAETRLADGSVGVGPEAVLTLTGEDCDVELFHRGTEVPVDWGEVTVPETCGLVPPSGRRAYVVETGGPVERVYALDVRTGAVADLGVTGLDLWQNLNWREPWGWFPAEHDDGFTVHDGRTGESLWTRAWTSQNTEPDRTWTSPGPEPTDLVDIPDVGPEALVTRDRPGWWQRTAGGATGYELELWTSRGEAVGALYPRVPTESVRVLDGEQAVVALENGEVAMLR</sequence>